<dbReference type="Gene3D" id="3.40.50.450">
    <property type="match status" value="1"/>
</dbReference>
<evidence type="ECO:0000313" key="2">
    <source>
        <dbReference type="Proteomes" id="UP000236959"/>
    </source>
</evidence>
<dbReference type="Proteomes" id="UP000236959">
    <property type="component" value="Unassembled WGS sequence"/>
</dbReference>
<evidence type="ECO:0000313" key="1">
    <source>
        <dbReference type="EMBL" id="POF32754.1"/>
    </source>
</evidence>
<reference evidence="1 2" key="1">
    <citation type="submission" date="2018-01" db="EMBL/GenBank/DDBJ databases">
        <title>Genomic Encyclopedia of Archaeal and Bacterial Type Strains, Phase II (KMG-II): from individual species to whole genera.</title>
        <authorList>
            <person name="Goeker M."/>
        </authorList>
    </citation>
    <scope>NUCLEOTIDE SEQUENCE [LARGE SCALE GENOMIC DNA]</scope>
    <source>
        <strain evidence="1 2">DSM 17023</strain>
    </source>
</reference>
<gene>
    <name evidence="1" type="ORF">CLV41_102159</name>
</gene>
<keyword evidence="2" id="KW-1185">Reference proteome</keyword>
<dbReference type="EMBL" id="PPCN01000002">
    <property type="protein sequence ID" value="POF32754.1"/>
    <property type="molecule type" value="Genomic_DNA"/>
</dbReference>
<proteinExistence type="predicted"/>
<protein>
    <recommendedName>
        <fullName evidence="3">Nucleoside 2-deoxyribosyltransferase</fullName>
    </recommendedName>
</protein>
<dbReference type="AlphaFoldDB" id="A0A2S3UYI8"/>
<dbReference type="RefSeq" id="WP_103221749.1">
    <property type="nucleotide sequence ID" value="NZ_PPCN01000002.1"/>
</dbReference>
<name>A0A2S3UYI8_9HYPH</name>
<comment type="caution">
    <text evidence="1">The sequence shown here is derived from an EMBL/GenBank/DDBJ whole genome shotgun (WGS) entry which is preliminary data.</text>
</comment>
<dbReference type="OrthoDB" id="5379851at2"/>
<accession>A0A2S3UYI8</accession>
<organism evidence="1 2">
    <name type="scientific">Roseibium marinum</name>
    <dbReference type="NCBI Taxonomy" id="281252"/>
    <lineage>
        <taxon>Bacteria</taxon>
        <taxon>Pseudomonadati</taxon>
        <taxon>Pseudomonadota</taxon>
        <taxon>Alphaproteobacteria</taxon>
        <taxon>Hyphomicrobiales</taxon>
        <taxon>Stappiaceae</taxon>
        <taxon>Roseibium</taxon>
    </lineage>
</organism>
<evidence type="ECO:0008006" key="3">
    <source>
        <dbReference type="Google" id="ProtNLM"/>
    </source>
</evidence>
<sequence length="275" mass="31198">MFSLIVSGGLTNPHRDTISAGRVFEHTDDGIKARYKPSGSLDISAVTSLPTLFMEEGTSNEVAGIGWISRIELRGQEYHLYFTIDPELPLLTNADIKALAPELDMIDWEFSRNHWAIKDVDLFRVLYRQKVTQRPAPTVFQLSQNPVNQKLISMMMPFSSDFSLAHSKIKTAIEAIGYECRRADDFWLHQHIMQDILELICTSKVVICDLSGKNPNVFYEAGIAHTLGKEVILITRHMEDVPFDLRSLRCITYLNNQEGCEKLALEVVDRLKTIA</sequence>